<evidence type="ECO:0000256" key="1">
    <source>
        <dbReference type="SAM" id="MobiDB-lite"/>
    </source>
</evidence>
<reference evidence="2" key="1">
    <citation type="submission" date="2023-08" db="EMBL/GenBank/DDBJ databases">
        <title>Chromosome-level Genome Assembly of mud carp (Cirrhinus molitorella).</title>
        <authorList>
            <person name="Liu H."/>
        </authorList>
    </citation>
    <scope>NUCLEOTIDE SEQUENCE</scope>
    <source>
        <strain evidence="2">Prfri</strain>
        <tissue evidence="2">Muscle</tissue>
    </source>
</reference>
<accession>A0AA88NTX3</accession>
<sequence>MAKPLKIFDKGLEEEATPEVTSRALSLSPSLFGLFSLLVCSPDIVMKSPRAVASPPRFSERPKARRTTAEEDHQRPHDALRIFYIRCNMLK</sequence>
<dbReference type="Proteomes" id="UP001187343">
    <property type="component" value="Unassembled WGS sequence"/>
</dbReference>
<gene>
    <name evidence="2" type="ORF">Q8A67_025073</name>
</gene>
<protein>
    <submittedName>
        <fullName evidence="2">Uncharacterized protein</fullName>
    </submittedName>
</protein>
<keyword evidence="3" id="KW-1185">Reference proteome</keyword>
<name>A0AA88NTX3_9TELE</name>
<feature type="region of interest" description="Disordered" evidence="1">
    <location>
        <begin position="52"/>
        <end position="74"/>
    </location>
</feature>
<organism evidence="2 3">
    <name type="scientific">Cirrhinus molitorella</name>
    <name type="common">mud carp</name>
    <dbReference type="NCBI Taxonomy" id="172907"/>
    <lineage>
        <taxon>Eukaryota</taxon>
        <taxon>Metazoa</taxon>
        <taxon>Chordata</taxon>
        <taxon>Craniata</taxon>
        <taxon>Vertebrata</taxon>
        <taxon>Euteleostomi</taxon>
        <taxon>Actinopterygii</taxon>
        <taxon>Neopterygii</taxon>
        <taxon>Teleostei</taxon>
        <taxon>Ostariophysi</taxon>
        <taxon>Cypriniformes</taxon>
        <taxon>Cyprinidae</taxon>
        <taxon>Labeoninae</taxon>
        <taxon>Labeonini</taxon>
        <taxon>Cirrhinus</taxon>
    </lineage>
</organism>
<proteinExistence type="predicted"/>
<feature type="compositionally biased region" description="Basic and acidic residues" evidence="1">
    <location>
        <begin position="58"/>
        <end position="74"/>
    </location>
</feature>
<evidence type="ECO:0000313" key="2">
    <source>
        <dbReference type="EMBL" id="KAK2866956.1"/>
    </source>
</evidence>
<evidence type="ECO:0000313" key="3">
    <source>
        <dbReference type="Proteomes" id="UP001187343"/>
    </source>
</evidence>
<comment type="caution">
    <text evidence="2">The sequence shown here is derived from an EMBL/GenBank/DDBJ whole genome shotgun (WGS) entry which is preliminary data.</text>
</comment>
<dbReference type="AlphaFoldDB" id="A0AA88NTX3"/>
<dbReference type="EMBL" id="JAUYZG010000025">
    <property type="protein sequence ID" value="KAK2866956.1"/>
    <property type="molecule type" value="Genomic_DNA"/>
</dbReference>